<dbReference type="GO" id="GO:0016075">
    <property type="term" value="P:rRNA catabolic process"/>
    <property type="evidence" value="ECO:0007669"/>
    <property type="project" value="TreeGrafter"/>
</dbReference>
<dbReference type="GO" id="GO:0000177">
    <property type="term" value="C:cytoplasmic exosome (RNase complex)"/>
    <property type="evidence" value="ECO:0007669"/>
    <property type="project" value="TreeGrafter"/>
</dbReference>
<dbReference type="GO" id="GO:0000467">
    <property type="term" value="P:exonucleolytic trimming to generate mature 3'-end of 5.8S rRNA from tricistronic rRNA transcript (SSU-rRNA, 5.8S rRNA, LSU-rRNA)"/>
    <property type="evidence" value="ECO:0007669"/>
    <property type="project" value="TreeGrafter"/>
</dbReference>
<dbReference type="Pfam" id="PF01138">
    <property type="entry name" value="RNase_PH"/>
    <property type="match status" value="1"/>
</dbReference>
<evidence type="ECO:0000313" key="10">
    <source>
        <dbReference type="Proteomes" id="UP000216624"/>
    </source>
</evidence>
<organism evidence="9 10">
    <name type="scientific">Caenorhabditis remanei</name>
    <name type="common">Caenorhabditis vulgaris</name>
    <dbReference type="NCBI Taxonomy" id="31234"/>
    <lineage>
        <taxon>Eukaryota</taxon>
        <taxon>Metazoa</taxon>
        <taxon>Ecdysozoa</taxon>
        <taxon>Nematoda</taxon>
        <taxon>Chromadorea</taxon>
        <taxon>Rhabditida</taxon>
        <taxon>Rhabditina</taxon>
        <taxon>Rhabditomorpha</taxon>
        <taxon>Rhabditoidea</taxon>
        <taxon>Rhabditidae</taxon>
        <taxon>Peloderinae</taxon>
        <taxon>Caenorhabditis</taxon>
    </lineage>
</organism>
<reference evidence="10" key="1">
    <citation type="submission" date="2017-08" db="EMBL/GenBank/DDBJ databases">
        <authorList>
            <person name="Fierst J.L."/>
        </authorList>
    </citation>
    <scope>NUCLEOTIDE SEQUENCE [LARGE SCALE GENOMIC DNA]</scope>
    <source>
        <strain evidence="10">PX439</strain>
    </source>
</reference>
<comment type="similarity">
    <text evidence="3">Belongs to the RNase PH family.</text>
</comment>
<feature type="non-terminal residue" evidence="9">
    <location>
        <position position="1"/>
    </location>
</feature>
<dbReference type="InterPro" id="IPR020568">
    <property type="entry name" value="Ribosomal_Su5_D2-typ_SF"/>
</dbReference>
<evidence type="ECO:0000259" key="7">
    <source>
        <dbReference type="Pfam" id="PF01138"/>
    </source>
</evidence>
<dbReference type="GO" id="GO:0071028">
    <property type="term" value="P:nuclear mRNA surveillance"/>
    <property type="evidence" value="ECO:0007669"/>
    <property type="project" value="TreeGrafter"/>
</dbReference>
<dbReference type="GO" id="GO:0005730">
    <property type="term" value="C:nucleolus"/>
    <property type="evidence" value="ECO:0007669"/>
    <property type="project" value="UniProtKB-SubCell"/>
</dbReference>
<dbReference type="GO" id="GO:0000176">
    <property type="term" value="C:nuclear exosome (RNase complex)"/>
    <property type="evidence" value="ECO:0007669"/>
    <property type="project" value="TreeGrafter"/>
</dbReference>
<dbReference type="EMBL" id="NMWX01000011">
    <property type="protein sequence ID" value="OZF92661.1"/>
    <property type="molecule type" value="Genomic_DNA"/>
</dbReference>
<comment type="subcellular location">
    <subcellularLocation>
        <location evidence="1">Cytoplasm</location>
    </subcellularLocation>
    <subcellularLocation>
        <location evidence="2">Nucleus</location>
        <location evidence="2">Nucleolus</location>
    </subcellularLocation>
</comment>
<dbReference type="CDD" id="cd11367">
    <property type="entry name" value="RNase_PH_RRP42"/>
    <property type="match status" value="1"/>
</dbReference>
<accession>A0A261A3R1</accession>
<dbReference type="InterPro" id="IPR050590">
    <property type="entry name" value="Exosome_comp_Rrp42_subfam"/>
</dbReference>
<evidence type="ECO:0000313" key="8">
    <source>
        <dbReference type="EMBL" id="KAF1755380.1"/>
    </source>
</evidence>
<dbReference type="GO" id="GO:0034476">
    <property type="term" value="P:U5 snRNA 3'-end processing"/>
    <property type="evidence" value="ECO:0007669"/>
    <property type="project" value="TreeGrafter"/>
</dbReference>
<feature type="domain" description="Exoribonuclease phosphorolytic" evidence="7">
    <location>
        <begin position="30"/>
        <end position="169"/>
    </location>
</feature>
<dbReference type="InterPro" id="IPR027408">
    <property type="entry name" value="PNPase/RNase_PH_dom_sf"/>
</dbReference>
<evidence type="ECO:0000256" key="6">
    <source>
        <dbReference type="ARBA" id="ARBA00042523"/>
    </source>
</evidence>
<evidence type="ECO:0000313" key="11">
    <source>
        <dbReference type="Proteomes" id="UP000483820"/>
    </source>
</evidence>
<keyword evidence="4" id="KW-0963">Cytoplasm</keyword>
<dbReference type="Gene3D" id="3.30.230.70">
    <property type="entry name" value="GHMP Kinase, N-terminal domain"/>
    <property type="match status" value="1"/>
</dbReference>
<dbReference type="PANTHER" id="PTHR11097:SF8">
    <property type="entry name" value="EXOSOME COMPLEX COMPONENT RRP42"/>
    <property type="match status" value="1"/>
</dbReference>
<sequence length="314" mass="34204">MEVHISDDEKLFLIHGVEQDIRNDGRACADFRPMILERGVLSGTNGSCRVQLGQTTDVLAGIKLELEAYDPIAEKQPKQPMSFHVDFSANASSQFAGKGGDQYGEELSAAFQVAYSRSLDIIPNLSKTQLAAGYRWKIHVDISVLQWAGSVPDACSLAIIGALSDLEIPEVDVTPDDGGKVSIVLKRPRIGGDVRDEEVPVAMWKLIVTSCPMLLTVSKIGTANLVDCSPEEECCIRSQLLIGVAKNLESTPESDDANEYDITCVKQHGGGLLEMESIDDMTKLATRTAKGLYEAIGNRLNTEERRKPGHSFLL</sequence>
<dbReference type="SUPFAM" id="SSF54211">
    <property type="entry name" value="Ribosomal protein S5 domain 2-like"/>
    <property type="match status" value="1"/>
</dbReference>
<reference evidence="8 11" key="3">
    <citation type="submission" date="2019-12" db="EMBL/GenBank/DDBJ databases">
        <title>Chromosome-level assembly of the Caenorhabditis remanei genome.</title>
        <authorList>
            <person name="Teterina A.A."/>
            <person name="Willis J.H."/>
            <person name="Phillips P.C."/>
        </authorList>
    </citation>
    <scope>NUCLEOTIDE SEQUENCE [LARGE SCALE GENOMIC DNA]</scope>
    <source>
        <strain evidence="8 11">PX506</strain>
        <tissue evidence="8">Whole organism</tissue>
    </source>
</reference>
<keyword evidence="5" id="KW-0271">Exosome</keyword>
<dbReference type="GO" id="GO:0035925">
    <property type="term" value="F:mRNA 3'-UTR AU-rich region binding"/>
    <property type="evidence" value="ECO:0007669"/>
    <property type="project" value="TreeGrafter"/>
</dbReference>
<evidence type="ECO:0000256" key="3">
    <source>
        <dbReference type="ARBA" id="ARBA00006678"/>
    </source>
</evidence>
<dbReference type="EMBL" id="WUAV01000005">
    <property type="protein sequence ID" value="KAF1755380.1"/>
    <property type="molecule type" value="Genomic_DNA"/>
</dbReference>
<reference evidence="9" key="2">
    <citation type="submission" date="2017-08" db="EMBL/GenBank/DDBJ databases">
        <authorList>
            <person name="de Groot N.N."/>
        </authorList>
    </citation>
    <scope>NUCLEOTIDE SEQUENCE [LARGE SCALE GENOMIC DNA]</scope>
    <source>
        <strain evidence="9">PX439</strain>
    </source>
</reference>
<dbReference type="InterPro" id="IPR036345">
    <property type="entry name" value="ExoRNase_PH_dom2_sf"/>
</dbReference>
<keyword evidence="10" id="KW-1185">Reference proteome</keyword>
<dbReference type="GO" id="GO:0034473">
    <property type="term" value="P:U1 snRNA 3'-end processing"/>
    <property type="evidence" value="ECO:0007669"/>
    <property type="project" value="TreeGrafter"/>
</dbReference>
<dbReference type="AlphaFoldDB" id="A0A261A3R1"/>
<dbReference type="InterPro" id="IPR001247">
    <property type="entry name" value="ExoRNase_PH_dom1"/>
</dbReference>
<protein>
    <recommendedName>
        <fullName evidence="6">Ribosomal RNA-processing protein 42</fullName>
    </recommendedName>
</protein>
<evidence type="ECO:0000313" key="9">
    <source>
        <dbReference type="EMBL" id="OZF92661.1"/>
    </source>
</evidence>
<evidence type="ECO:0000256" key="2">
    <source>
        <dbReference type="ARBA" id="ARBA00004604"/>
    </source>
</evidence>
<dbReference type="Proteomes" id="UP000483820">
    <property type="component" value="Chromosome V"/>
</dbReference>
<dbReference type="PANTHER" id="PTHR11097">
    <property type="entry name" value="EXOSOME COMPLEX EXONUCLEASE RIBOSOMAL RNA PROCESSING PROTEIN"/>
    <property type="match status" value="1"/>
</dbReference>
<evidence type="ECO:0000256" key="5">
    <source>
        <dbReference type="ARBA" id="ARBA00022835"/>
    </source>
</evidence>
<dbReference type="Proteomes" id="UP000216624">
    <property type="component" value="Unassembled WGS sequence"/>
</dbReference>
<comment type="caution">
    <text evidence="9">The sequence shown here is derived from an EMBL/GenBank/DDBJ whole genome shotgun (WGS) entry which is preliminary data.</text>
</comment>
<evidence type="ECO:0000256" key="1">
    <source>
        <dbReference type="ARBA" id="ARBA00004496"/>
    </source>
</evidence>
<proteinExistence type="inferred from homology"/>
<dbReference type="SUPFAM" id="SSF55666">
    <property type="entry name" value="Ribonuclease PH domain 2-like"/>
    <property type="match status" value="1"/>
</dbReference>
<dbReference type="GO" id="GO:0034475">
    <property type="term" value="P:U4 snRNA 3'-end processing"/>
    <property type="evidence" value="ECO:0007669"/>
    <property type="project" value="TreeGrafter"/>
</dbReference>
<dbReference type="GO" id="GO:0071038">
    <property type="term" value="P:TRAMP-dependent tRNA surveillance pathway"/>
    <property type="evidence" value="ECO:0007669"/>
    <property type="project" value="TreeGrafter"/>
</dbReference>
<name>A0A261A3R1_CAERE</name>
<gene>
    <name evidence="9" type="ORF">FL82_13094</name>
    <name evidence="8" type="ORF">GCK72_021949</name>
</gene>
<dbReference type="GO" id="GO:0071035">
    <property type="term" value="P:nuclear polyadenylation-dependent rRNA catabolic process"/>
    <property type="evidence" value="ECO:0007669"/>
    <property type="project" value="TreeGrafter"/>
</dbReference>
<evidence type="ECO:0000256" key="4">
    <source>
        <dbReference type="ARBA" id="ARBA00022490"/>
    </source>
</evidence>